<evidence type="ECO:0000313" key="2">
    <source>
        <dbReference type="Proteomes" id="UP000068067"/>
    </source>
</evidence>
<sequence>MYVLKTRRLKSAVRRRCCLPVDWGVGGVVGVFGEEACCDDEGDRAVVTSGQTDCIFDLFLVPSSGEAGGEVLGLGCVDEECGGESYIWDKTSTGVLRSATGKAPEALLSTATYPGGFRRRMDRRRKAFGGNGRTRWFRRSAGLQVRGTRLRGGHPG</sequence>
<reference evidence="1 2" key="1">
    <citation type="submission" date="2014-08" db="EMBL/GenBank/DDBJ databases">
        <title>Complete genome sequence of Corynebacterium deserti GIMN1.010 (=DSM 45689), isolated from desert sand in western China.</title>
        <authorList>
            <person name="Ruckert C."/>
            <person name="Albersmeier A."/>
            <person name="Kalinowski J."/>
        </authorList>
    </citation>
    <scope>NUCLEOTIDE SEQUENCE [LARGE SCALE GENOMIC DNA]</scope>
    <source>
        <strain evidence="1 2">GIMN1.010</strain>
    </source>
</reference>
<name>A0A0M4CI86_9CORY</name>
<protein>
    <submittedName>
        <fullName evidence="1">Putative secreted protein</fullName>
    </submittedName>
</protein>
<evidence type="ECO:0000313" key="1">
    <source>
        <dbReference type="EMBL" id="ALC05164.1"/>
    </source>
</evidence>
<dbReference type="KEGG" id="cdx:CDES_03560"/>
<dbReference type="Proteomes" id="UP000068067">
    <property type="component" value="Chromosome"/>
</dbReference>
<gene>
    <name evidence="1" type="ORF">CDES_03560</name>
</gene>
<keyword evidence="2" id="KW-1185">Reference proteome</keyword>
<organism evidence="1 2">
    <name type="scientific">Corynebacterium deserti GIMN1.010</name>
    <dbReference type="NCBI Taxonomy" id="931089"/>
    <lineage>
        <taxon>Bacteria</taxon>
        <taxon>Bacillati</taxon>
        <taxon>Actinomycetota</taxon>
        <taxon>Actinomycetes</taxon>
        <taxon>Mycobacteriales</taxon>
        <taxon>Corynebacteriaceae</taxon>
        <taxon>Corynebacterium</taxon>
    </lineage>
</organism>
<proteinExistence type="predicted"/>
<dbReference type="AlphaFoldDB" id="A0A0M4CI86"/>
<accession>A0A0M4CI86</accession>
<dbReference type="EMBL" id="CP009220">
    <property type="protein sequence ID" value="ALC05164.1"/>
    <property type="molecule type" value="Genomic_DNA"/>
</dbReference>